<dbReference type="OrthoDB" id="10268090at2759"/>
<name>W1PRF8_AMBTC</name>
<dbReference type="AlphaFoldDB" id="W1PRF8"/>
<dbReference type="Proteomes" id="UP000017836">
    <property type="component" value="Unassembled WGS sequence"/>
</dbReference>
<dbReference type="Pfam" id="PF03435">
    <property type="entry name" value="Sacchrp_dh_NADP"/>
    <property type="match status" value="1"/>
</dbReference>
<feature type="region of interest" description="Disordered" evidence="2">
    <location>
        <begin position="221"/>
        <end position="240"/>
    </location>
</feature>
<dbReference type="EMBL" id="KI392874">
    <property type="protein sequence ID" value="ERN10291.1"/>
    <property type="molecule type" value="Genomic_DNA"/>
</dbReference>
<organism evidence="4 5">
    <name type="scientific">Amborella trichopoda</name>
    <dbReference type="NCBI Taxonomy" id="13333"/>
    <lineage>
        <taxon>Eukaryota</taxon>
        <taxon>Viridiplantae</taxon>
        <taxon>Streptophyta</taxon>
        <taxon>Embryophyta</taxon>
        <taxon>Tracheophyta</taxon>
        <taxon>Spermatophyta</taxon>
        <taxon>Magnoliopsida</taxon>
        <taxon>Amborellales</taxon>
        <taxon>Amborellaceae</taxon>
        <taxon>Amborella</taxon>
    </lineage>
</organism>
<dbReference type="InterPro" id="IPR051276">
    <property type="entry name" value="Saccharopine_DH-like_oxidrdct"/>
</dbReference>
<dbReference type="InterPro" id="IPR036291">
    <property type="entry name" value="NAD(P)-bd_dom_sf"/>
</dbReference>
<accession>W1PRF8</accession>
<sequence length="458" mass="50291">MEEEEPEKVDIMILGASGFTGKYVIREALKFINSSPSSFSPSSSSSPPLKLGLAGRSKPKILSALKWASSPSPPPGIPIFEADVSNPLSLSSLCKQTRLLLNCVGPFRLYGEPVVSECIRAGIDYLDITGEPEFMEKIEALYHEKAVQSNSLVISACGFDSVPAELGFVFNSRQWEPPSILNSIDAYLVLESDKRIVGNVGTLESAILGLSSFDELQRLRRSRPKRPRPQIPGPPTSKGELIQHQKSVGLWAVKLPSADAIVVRRTLTSLTENPNGLSGVNETPDHISKREKFWSQIKPAHFGVKIGYKSPLGIIRLIVVGIIMGILTRCAFGRSLLSKYPEIFTLGWFRKSGPTEEEVRSASFKMWFVGRGYSDESQLKRGKMDKEVITRVSGPEIGYITTPIILVQCALVLLKERGNLPRGGVYTPGIVFGPTDLQKHLQENGLSFELISKNAQPT</sequence>
<dbReference type="SUPFAM" id="SSF51735">
    <property type="entry name" value="NAD(P)-binding Rossmann-fold domains"/>
    <property type="match status" value="1"/>
</dbReference>
<dbReference type="GO" id="GO:0016020">
    <property type="term" value="C:membrane"/>
    <property type="evidence" value="ECO:0007669"/>
    <property type="project" value="GOC"/>
</dbReference>
<dbReference type="GO" id="GO:0005811">
    <property type="term" value="C:lipid droplet"/>
    <property type="evidence" value="ECO:0000318"/>
    <property type="project" value="GO_Central"/>
</dbReference>
<gene>
    <name evidence="4" type="ORF">AMTR_s00177p00032620</name>
</gene>
<dbReference type="PANTHER" id="PTHR12286">
    <property type="entry name" value="SACCHAROPINE DEHYDROGENASE-LIKE OXIDOREDUCTASE"/>
    <property type="match status" value="1"/>
</dbReference>
<reference evidence="5" key="1">
    <citation type="journal article" date="2013" name="Science">
        <title>The Amborella genome and the evolution of flowering plants.</title>
        <authorList>
            <consortium name="Amborella Genome Project"/>
        </authorList>
    </citation>
    <scope>NUCLEOTIDE SEQUENCE [LARGE SCALE GENOMIC DNA]</scope>
</reference>
<keyword evidence="5" id="KW-1185">Reference proteome</keyword>
<evidence type="ECO:0000313" key="4">
    <source>
        <dbReference type="EMBL" id="ERN10291.1"/>
    </source>
</evidence>
<protein>
    <recommendedName>
        <fullName evidence="3">Saccharopine dehydrogenase NADP binding domain-containing protein</fullName>
    </recommendedName>
</protein>
<evidence type="ECO:0000313" key="5">
    <source>
        <dbReference type="Proteomes" id="UP000017836"/>
    </source>
</evidence>
<dbReference type="HOGENOM" id="CLU_031002_1_1_1"/>
<dbReference type="Gramene" id="ERN10291">
    <property type="protein sequence ID" value="ERN10291"/>
    <property type="gene ID" value="AMTR_s00177p00032620"/>
</dbReference>
<dbReference type="eggNOG" id="KOG2733">
    <property type="taxonomic scope" value="Eukaryota"/>
</dbReference>
<dbReference type="InterPro" id="IPR005097">
    <property type="entry name" value="Sacchrp_dh_NADP-bd"/>
</dbReference>
<evidence type="ECO:0000256" key="2">
    <source>
        <dbReference type="SAM" id="MobiDB-lite"/>
    </source>
</evidence>
<dbReference type="Gene3D" id="3.40.50.720">
    <property type="entry name" value="NAD(P)-binding Rossmann-like Domain"/>
    <property type="match status" value="1"/>
</dbReference>
<evidence type="ECO:0000259" key="3">
    <source>
        <dbReference type="Pfam" id="PF03435"/>
    </source>
</evidence>
<proteinExistence type="inferred from homology"/>
<feature type="domain" description="Saccharopine dehydrogenase NADP binding" evidence="3">
    <location>
        <begin position="11"/>
        <end position="140"/>
    </location>
</feature>
<evidence type="ECO:0000256" key="1">
    <source>
        <dbReference type="ARBA" id="ARBA00038048"/>
    </source>
</evidence>
<comment type="similarity">
    <text evidence="1">Belongs to the saccharopine dehydrogenase family.</text>
</comment>
<dbReference type="PANTHER" id="PTHR12286:SF5">
    <property type="entry name" value="SACCHAROPINE DEHYDROGENASE-LIKE OXIDOREDUCTASE"/>
    <property type="match status" value="1"/>
</dbReference>
<dbReference type="GO" id="GO:0009247">
    <property type="term" value="P:glycolipid biosynthetic process"/>
    <property type="evidence" value="ECO:0000318"/>
    <property type="project" value="GO_Central"/>
</dbReference>
<dbReference type="KEGG" id="atr:18438458"/>
<dbReference type="OMA" id="KRPVQMH"/>